<evidence type="ECO:0000256" key="4">
    <source>
        <dbReference type="ARBA" id="ARBA00023026"/>
    </source>
</evidence>
<proteinExistence type="inferred from homology"/>
<keyword evidence="4" id="KW-0843">Virulence</keyword>
<feature type="domain" description="CBM6" evidence="5">
    <location>
        <begin position="571"/>
        <end position="703"/>
    </location>
</feature>
<evidence type="ECO:0000256" key="3">
    <source>
        <dbReference type="ARBA" id="ARBA00022969"/>
    </source>
</evidence>
<dbReference type="AlphaFoldDB" id="A0A917K722"/>
<organism evidence="6 7">
    <name type="scientific">Alicyclobacillus cellulosilyticus</name>
    <dbReference type="NCBI Taxonomy" id="1003997"/>
    <lineage>
        <taxon>Bacteria</taxon>
        <taxon>Bacillati</taxon>
        <taxon>Bacillota</taxon>
        <taxon>Bacilli</taxon>
        <taxon>Bacillales</taxon>
        <taxon>Alicyclobacillaceae</taxon>
        <taxon>Alicyclobacillus</taxon>
    </lineage>
</organism>
<dbReference type="GO" id="GO:0090729">
    <property type="term" value="F:toxin activity"/>
    <property type="evidence" value="ECO:0007669"/>
    <property type="project" value="UniProtKB-KW"/>
</dbReference>
<evidence type="ECO:0000256" key="2">
    <source>
        <dbReference type="ARBA" id="ARBA00022656"/>
    </source>
</evidence>
<dbReference type="Gene3D" id="2.60.120.260">
    <property type="entry name" value="Galactose-binding domain-like"/>
    <property type="match status" value="3"/>
</dbReference>
<dbReference type="SUPFAM" id="SSF51445">
    <property type="entry name" value="(Trans)glycosidases"/>
    <property type="match status" value="1"/>
</dbReference>
<dbReference type="EMBL" id="BMOY01000006">
    <property type="protein sequence ID" value="GGI99937.1"/>
    <property type="molecule type" value="Genomic_DNA"/>
</dbReference>
<comment type="similarity">
    <text evidence="1">Belongs to the delta endotoxin family.</text>
</comment>
<gene>
    <name evidence="6" type="ORF">GCM10010885_06530</name>
</gene>
<feature type="domain" description="CBM6" evidence="5">
    <location>
        <begin position="713"/>
        <end position="854"/>
    </location>
</feature>
<evidence type="ECO:0000313" key="7">
    <source>
        <dbReference type="Proteomes" id="UP000637695"/>
    </source>
</evidence>
<dbReference type="PROSITE" id="PS51175">
    <property type="entry name" value="CBM6"/>
    <property type="match status" value="3"/>
</dbReference>
<reference evidence="6" key="2">
    <citation type="submission" date="2020-09" db="EMBL/GenBank/DDBJ databases">
        <authorList>
            <person name="Sun Q."/>
            <person name="Ohkuma M."/>
        </authorList>
    </citation>
    <scope>NUCLEOTIDE SEQUENCE</scope>
    <source>
        <strain evidence="6">JCM 18487</strain>
    </source>
</reference>
<accession>A0A917K722</accession>
<dbReference type="Proteomes" id="UP000637695">
    <property type="component" value="Unassembled WGS sequence"/>
</dbReference>
<dbReference type="Pfam" id="PF03944">
    <property type="entry name" value="Endotoxin_C"/>
    <property type="match status" value="1"/>
</dbReference>
<comment type="caution">
    <text evidence="6">The sequence shown here is derived from an EMBL/GenBank/DDBJ whole genome shotgun (WGS) entry which is preliminary data.</text>
</comment>
<dbReference type="SUPFAM" id="SSF49785">
    <property type="entry name" value="Galactose-binding domain-like"/>
    <property type="match status" value="3"/>
</dbReference>
<dbReference type="InterPro" id="IPR005638">
    <property type="entry name" value="Pest_crys_dom-III"/>
</dbReference>
<protein>
    <recommendedName>
        <fullName evidence="5">CBM6 domain-containing protein</fullName>
    </recommendedName>
</protein>
<keyword evidence="7" id="KW-1185">Reference proteome</keyword>
<dbReference type="CDD" id="cd04081">
    <property type="entry name" value="CBM35_galactosidase-like"/>
    <property type="match status" value="1"/>
</dbReference>
<keyword evidence="2" id="KW-0800">Toxin</keyword>
<dbReference type="Gene3D" id="3.20.20.80">
    <property type="entry name" value="Glycosidases"/>
    <property type="match status" value="1"/>
</dbReference>
<name>A0A917K722_9BACL</name>
<evidence type="ECO:0000313" key="6">
    <source>
        <dbReference type="EMBL" id="GGI99937.1"/>
    </source>
</evidence>
<dbReference type="InterPro" id="IPR017853">
    <property type="entry name" value="GH"/>
</dbReference>
<reference evidence="6" key="1">
    <citation type="journal article" date="2014" name="Int. J. Syst. Evol. Microbiol.">
        <title>Complete genome sequence of Corynebacterium casei LMG S-19264T (=DSM 44701T), isolated from a smear-ripened cheese.</title>
        <authorList>
            <consortium name="US DOE Joint Genome Institute (JGI-PGF)"/>
            <person name="Walter F."/>
            <person name="Albersmeier A."/>
            <person name="Kalinowski J."/>
            <person name="Ruckert C."/>
        </authorList>
    </citation>
    <scope>NUCLEOTIDE SEQUENCE</scope>
    <source>
        <strain evidence="6">JCM 18487</strain>
    </source>
</reference>
<evidence type="ECO:0000256" key="1">
    <source>
        <dbReference type="ARBA" id="ARBA00007819"/>
    </source>
</evidence>
<evidence type="ECO:0000259" key="5">
    <source>
        <dbReference type="PROSITE" id="PS51175"/>
    </source>
</evidence>
<dbReference type="GO" id="GO:0030435">
    <property type="term" value="P:sporulation resulting in formation of a cellular spore"/>
    <property type="evidence" value="ECO:0007669"/>
    <property type="project" value="UniProtKB-KW"/>
</dbReference>
<dbReference type="GO" id="GO:0030246">
    <property type="term" value="F:carbohydrate binding"/>
    <property type="evidence" value="ECO:0007669"/>
    <property type="project" value="InterPro"/>
</dbReference>
<dbReference type="InterPro" id="IPR005084">
    <property type="entry name" value="CBM6"/>
</dbReference>
<dbReference type="InterPro" id="IPR008979">
    <property type="entry name" value="Galactose-bd-like_sf"/>
</dbReference>
<sequence length="866" mass="95696">MSASRQQLVVNIAADTGPVLHEANGALYGLTHPGTPSINTLIPLKPYLVEQKPTGGLQHPGGDATYLGNEFSKVGGKQIFIYMQDIYAHFPYEHLGIKSYLAHVTSIVRTVLATSNPDLYVFVPFNEPDWIWYNTGSNEQIFFQDWRTVYRKIKSLYPKAKIAGPNLSYYNAAFFSDFLYFCRENHCLPDIFTWHELNPNSLAGWSTDYASYRSIESGLGIKPIPVCITEYGNFRDLSVPGRLVQWISKFENSKVSAAMAYWHAAGNMDDLIVQNAFGNGAWWLFKWYADMTGDTVQVTPPVVDTTEGLQGLASLDKRNRQVHILFGGASGNSDIVINGFSTAKYFGTSVHVTVWESDWSGYEGASNGPALKIDGIFPVINGRVVVPVSNMKASAAYNMIITPATDSGDTKWVGVQQPWSASYEAEKAKITDAKVLYGGSDADANNNYNSGGARVGYINNPDSLVRFTVHVPYSGRYAMTIFYDNGWRNWALQRLKVDNHPWQLIEYPTDIAWNFVRTKVVYVNLSKGVHTITFGAYPDPNHIDANTVELDRIDLTFLPPRNSTPDFDVINRYAAEYAQLSGSAVVEYGKNSGYPGHGYVSGYENSNSASTNFVVSVDKDGFYDVRLCYSAGPVTGSPNDRVVKMQLNGSFLEYVDLPSTGSWDKWGVVDEKIFLQAGINNITFSAFTNDNRDDVVLNYIDLTPDHGDSKKILTLEAESKKNSLGGIARVLSDPHASGGKYVALTANTKGSSNIKFNDIHVPESGLYRLVIRYSNGEFVDANGGVNSYNLNVVDCAADISVNGGASKRVYFRNTYADNNFWTTVMDVYLRKGMNTIEFSNKHSGALNIDNIQIASAFLDDASHGAN</sequence>
<keyword evidence="3" id="KW-0749">Sporulation</keyword>
<feature type="domain" description="CBM6" evidence="5">
    <location>
        <begin position="421"/>
        <end position="556"/>
    </location>
</feature>